<keyword evidence="4" id="KW-1185">Reference proteome</keyword>
<dbReference type="GO" id="GO:0005737">
    <property type="term" value="C:cytoplasm"/>
    <property type="evidence" value="ECO:0007669"/>
    <property type="project" value="TreeGrafter"/>
</dbReference>
<feature type="transmembrane region" description="Helical" evidence="1">
    <location>
        <begin position="126"/>
        <end position="150"/>
    </location>
</feature>
<feature type="domain" description="AVL9/DENND6" evidence="2">
    <location>
        <begin position="7"/>
        <end position="106"/>
    </location>
</feature>
<reference evidence="3" key="1">
    <citation type="submission" date="2019-05" db="EMBL/GenBank/DDBJ databases">
        <title>Annotation for the trematode Fasciolopsis buski.</title>
        <authorList>
            <person name="Choi Y.-J."/>
        </authorList>
    </citation>
    <scope>NUCLEOTIDE SEQUENCE</scope>
    <source>
        <strain evidence="3">HT</strain>
        <tissue evidence="3">Whole worm</tissue>
    </source>
</reference>
<keyword evidence="1" id="KW-0472">Membrane</keyword>
<dbReference type="PANTHER" id="PTHR31017">
    <property type="entry name" value="LATE SECRETORY PATHWAY PROTEIN AVL9-RELATED"/>
    <property type="match status" value="1"/>
</dbReference>
<gene>
    <name evidence="3" type="ORF">FBUS_06521</name>
</gene>
<sequence>MAGGNCILHVISVGFHHRRGASVSNGEIELILCQVEAVFPPVKSFPGSGEQEFIELPAKWKHLASLALPDGAHNYLKDTVYFTLPSLEKDEHAVFGIASYRQAYSTVSMLVSFPVQISLRRDADDAIIIIIIIIIITTTIIIIVVAILLVTTPMISLIS</sequence>
<dbReference type="AlphaFoldDB" id="A0A8E0RR70"/>
<name>A0A8E0RR70_9TREM</name>
<dbReference type="PANTHER" id="PTHR31017:SF1">
    <property type="entry name" value="LATE SECRETORY PATHWAY PROTEIN AVL9 HOMOLOG"/>
    <property type="match status" value="1"/>
</dbReference>
<comment type="caution">
    <text evidence="3">The sequence shown here is derived from an EMBL/GenBank/DDBJ whole genome shotgun (WGS) entry which is preliminary data.</text>
</comment>
<accession>A0A8E0RR70</accession>
<dbReference type="Proteomes" id="UP000728185">
    <property type="component" value="Unassembled WGS sequence"/>
</dbReference>
<keyword evidence="1" id="KW-0812">Transmembrane</keyword>
<dbReference type="InterPro" id="IPR018307">
    <property type="entry name" value="ABL9/DENND6_dom"/>
</dbReference>
<protein>
    <recommendedName>
        <fullName evidence="2">AVL9/DENND6 domain-containing protein</fullName>
    </recommendedName>
</protein>
<dbReference type="InterPro" id="IPR051731">
    <property type="entry name" value="DENND11/AVL9_GEFs"/>
</dbReference>
<evidence type="ECO:0000259" key="2">
    <source>
        <dbReference type="Pfam" id="PF09794"/>
    </source>
</evidence>
<evidence type="ECO:0000313" key="3">
    <source>
        <dbReference type="EMBL" id="KAA0189405.1"/>
    </source>
</evidence>
<organism evidence="3 4">
    <name type="scientific">Fasciolopsis buskii</name>
    <dbReference type="NCBI Taxonomy" id="27845"/>
    <lineage>
        <taxon>Eukaryota</taxon>
        <taxon>Metazoa</taxon>
        <taxon>Spiralia</taxon>
        <taxon>Lophotrochozoa</taxon>
        <taxon>Platyhelminthes</taxon>
        <taxon>Trematoda</taxon>
        <taxon>Digenea</taxon>
        <taxon>Plagiorchiida</taxon>
        <taxon>Echinostomata</taxon>
        <taxon>Echinostomatoidea</taxon>
        <taxon>Fasciolidae</taxon>
        <taxon>Fasciolopsis</taxon>
    </lineage>
</organism>
<evidence type="ECO:0000256" key="1">
    <source>
        <dbReference type="SAM" id="Phobius"/>
    </source>
</evidence>
<dbReference type="OrthoDB" id="26278at2759"/>
<dbReference type="Pfam" id="PF09794">
    <property type="entry name" value="Avl9"/>
    <property type="match status" value="1"/>
</dbReference>
<evidence type="ECO:0000313" key="4">
    <source>
        <dbReference type="Proteomes" id="UP000728185"/>
    </source>
</evidence>
<proteinExistence type="predicted"/>
<dbReference type="EMBL" id="LUCM01007751">
    <property type="protein sequence ID" value="KAA0189405.1"/>
    <property type="molecule type" value="Genomic_DNA"/>
</dbReference>
<keyword evidence="1" id="KW-1133">Transmembrane helix</keyword>